<comment type="similarity">
    <text evidence="4 12">Belongs to the TPP enzyme family.</text>
</comment>
<dbReference type="Pfam" id="PF00205">
    <property type="entry name" value="TPP_enzyme_M"/>
    <property type="match status" value="1"/>
</dbReference>
<dbReference type="PANTHER" id="PTHR43452">
    <property type="entry name" value="PYRUVATE DECARBOXYLASE"/>
    <property type="match status" value="1"/>
</dbReference>
<dbReference type="EMBL" id="AFVQ02000069">
    <property type="protein sequence ID" value="KLI02900.1"/>
    <property type="molecule type" value="Genomic_DNA"/>
</dbReference>
<evidence type="ECO:0000256" key="1">
    <source>
        <dbReference type="ARBA" id="ARBA00001920"/>
    </source>
</evidence>
<evidence type="ECO:0000259" key="14">
    <source>
        <dbReference type="Pfam" id="PF02775"/>
    </source>
</evidence>
<evidence type="ECO:0000259" key="13">
    <source>
        <dbReference type="Pfam" id="PF00205"/>
    </source>
</evidence>
<comment type="cofactor">
    <cofactor evidence="1">
        <name>a metal cation</name>
        <dbReference type="ChEBI" id="CHEBI:25213"/>
    </cofactor>
</comment>
<dbReference type="InterPro" id="IPR011766">
    <property type="entry name" value="TPP_enzyme_TPP-bd"/>
</dbReference>
<evidence type="ECO:0000313" key="17">
    <source>
        <dbReference type="Proteomes" id="UP000035553"/>
    </source>
</evidence>
<keyword evidence="17" id="KW-1185">Reference proteome</keyword>
<comment type="function">
    <text evidence="3">Decarboxylates branched-chain and aromatic alpha-keto acids to aldehydes.</text>
</comment>
<dbReference type="Pfam" id="PF02776">
    <property type="entry name" value="TPP_enzyme_N"/>
    <property type="match status" value="1"/>
</dbReference>
<dbReference type="GO" id="GO:0004737">
    <property type="term" value="F:pyruvate decarboxylase activity"/>
    <property type="evidence" value="ECO:0007669"/>
    <property type="project" value="TreeGrafter"/>
</dbReference>
<evidence type="ECO:0000256" key="11">
    <source>
        <dbReference type="PIRSR" id="PIRSR036565-2"/>
    </source>
</evidence>
<dbReference type="PANTHER" id="PTHR43452:SF30">
    <property type="entry name" value="PYRUVATE DECARBOXYLASE ISOZYME 1-RELATED"/>
    <property type="match status" value="1"/>
</dbReference>
<evidence type="ECO:0000256" key="5">
    <source>
        <dbReference type="ARBA" id="ARBA00020054"/>
    </source>
</evidence>
<dbReference type="AlphaFoldDB" id="A0A0U1QQ27"/>
<evidence type="ECO:0000256" key="4">
    <source>
        <dbReference type="ARBA" id="ARBA00007812"/>
    </source>
</evidence>
<keyword evidence="8 11" id="KW-0460">Magnesium</keyword>
<comment type="cofactor">
    <cofactor evidence="2">
        <name>thiamine diphosphate</name>
        <dbReference type="ChEBI" id="CHEBI:58937"/>
    </cofactor>
</comment>
<dbReference type="GO" id="GO:0030976">
    <property type="term" value="F:thiamine pyrophosphate binding"/>
    <property type="evidence" value="ECO:0007669"/>
    <property type="project" value="InterPro"/>
</dbReference>
<protein>
    <recommendedName>
        <fullName evidence="5">Alpha-keto-acid decarboxylase</fullName>
    </recommendedName>
</protein>
<dbReference type="RefSeq" id="WP_010027416.1">
    <property type="nucleotide sequence ID" value="NZ_AFVQ02000069.1"/>
</dbReference>
<evidence type="ECO:0000256" key="3">
    <source>
        <dbReference type="ARBA" id="ARBA00002938"/>
    </source>
</evidence>
<evidence type="ECO:0000256" key="8">
    <source>
        <dbReference type="ARBA" id="ARBA00022842"/>
    </source>
</evidence>
<feature type="binding site" evidence="11">
    <location>
        <position position="457"/>
    </location>
    <ligand>
        <name>Mg(2+)</name>
        <dbReference type="ChEBI" id="CHEBI:18420"/>
    </ligand>
</feature>
<dbReference type="GO" id="GO:0000287">
    <property type="term" value="F:magnesium ion binding"/>
    <property type="evidence" value="ECO:0007669"/>
    <property type="project" value="InterPro"/>
</dbReference>
<reference evidence="16 17" key="1">
    <citation type="journal article" date="2011" name="J. Bacteriol.">
        <title>Draft genome sequence of Sporolactobacillus inulinus strain CASD, an efficient D-lactic acid-producing bacterium with high-concentration lactate tolerance capability.</title>
        <authorList>
            <person name="Yu B."/>
            <person name="Su F."/>
            <person name="Wang L."/>
            <person name="Xu K."/>
            <person name="Zhao B."/>
            <person name="Xu P."/>
        </authorList>
    </citation>
    <scope>NUCLEOTIDE SEQUENCE [LARGE SCALE GENOMIC DNA]</scope>
    <source>
        <strain evidence="16 17">CASD</strain>
    </source>
</reference>
<gene>
    <name evidence="16" type="ORF">SINU_05740</name>
</gene>
<dbReference type="CDD" id="cd02005">
    <property type="entry name" value="TPP_PDC_IPDC"/>
    <property type="match status" value="1"/>
</dbReference>
<evidence type="ECO:0000256" key="9">
    <source>
        <dbReference type="ARBA" id="ARBA00023052"/>
    </source>
</evidence>
<dbReference type="FunFam" id="3.40.50.970:FF:000024">
    <property type="entry name" value="Pyruvate decarboxylase isozyme"/>
    <property type="match status" value="1"/>
</dbReference>
<dbReference type="STRING" id="1069536.SINU_05740"/>
<dbReference type="InterPro" id="IPR012110">
    <property type="entry name" value="PDC/IPDC-like"/>
</dbReference>
<dbReference type="FunFam" id="3.40.50.970:FF:000019">
    <property type="entry name" value="Pyruvate decarboxylase isozyme"/>
    <property type="match status" value="1"/>
</dbReference>
<dbReference type="InterPro" id="IPR047213">
    <property type="entry name" value="TPP_PYR_PDC_IPDC-like"/>
</dbReference>
<dbReference type="PIRSF" id="PIRSF036565">
    <property type="entry name" value="Pyruvt_ip_decrb"/>
    <property type="match status" value="1"/>
</dbReference>
<keyword evidence="9 12" id="KW-0786">Thiamine pyrophosphate</keyword>
<evidence type="ECO:0000256" key="10">
    <source>
        <dbReference type="ARBA" id="ARBA00023239"/>
    </source>
</evidence>
<evidence type="ECO:0000313" key="16">
    <source>
        <dbReference type="EMBL" id="KLI02900.1"/>
    </source>
</evidence>
<proteinExistence type="inferred from homology"/>
<feature type="domain" description="Thiamine pyrophosphate enzyme TPP-binding" evidence="14">
    <location>
        <begin position="375"/>
        <end position="512"/>
    </location>
</feature>
<organism evidence="16 17">
    <name type="scientific">Sporolactobacillus inulinus CASD</name>
    <dbReference type="NCBI Taxonomy" id="1069536"/>
    <lineage>
        <taxon>Bacteria</taxon>
        <taxon>Bacillati</taxon>
        <taxon>Bacillota</taxon>
        <taxon>Bacilli</taxon>
        <taxon>Bacillales</taxon>
        <taxon>Sporolactobacillaceae</taxon>
        <taxon>Sporolactobacillus</taxon>
    </lineage>
</organism>
<dbReference type="CDD" id="cd07038">
    <property type="entry name" value="TPP_PYR_PDC_IPDC_like"/>
    <property type="match status" value="1"/>
</dbReference>
<name>A0A0U1QQ27_9BACL</name>
<keyword evidence="6 11" id="KW-0479">Metal-binding</keyword>
<dbReference type="SUPFAM" id="SSF52518">
    <property type="entry name" value="Thiamin diphosphate-binding fold (THDP-binding)"/>
    <property type="match status" value="2"/>
</dbReference>
<dbReference type="InterPro" id="IPR029061">
    <property type="entry name" value="THDP-binding"/>
</dbReference>
<keyword evidence="10" id="KW-0456">Lyase</keyword>
<dbReference type="Proteomes" id="UP000035553">
    <property type="component" value="Unassembled WGS sequence"/>
</dbReference>
<dbReference type="Gene3D" id="3.40.50.970">
    <property type="match status" value="2"/>
</dbReference>
<evidence type="ECO:0000256" key="6">
    <source>
        <dbReference type="ARBA" id="ARBA00022723"/>
    </source>
</evidence>
<dbReference type="InterPro" id="IPR029035">
    <property type="entry name" value="DHS-like_NAD/FAD-binding_dom"/>
</dbReference>
<keyword evidence="7" id="KW-0210">Decarboxylase</keyword>
<evidence type="ECO:0000259" key="15">
    <source>
        <dbReference type="Pfam" id="PF02776"/>
    </source>
</evidence>
<evidence type="ECO:0000256" key="2">
    <source>
        <dbReference type="ARBA" id="ARBA00001964"/>
    </source>
</evidence>
<evidence type="ECO:0000256" key="7">
    <source>
        <dbReference type="ARBA" id="ARBA00022793"/>
    </source>
</evidence>
<dbReference type="GO" id="GO:0005829">
    <property type="term" value="C:cytosol"/>
    <property type="evidence" value="ECO:0007669"/>
    <property type="project" value="TreeGrafter"/>
</dbReference>
<dbReference type="InterPro" id="IPR012001">
    <property type="entry name" value="Thiamin_PyroP_enz_TPP-bd_dom"/>
</dbReference>
<sequence length="560" mass="61898">MKVGEFLFDCLKNEGISEIFGVPGDYNFSLLDTLEADGALNFVACRNELNAGYAADGYARVKGIGALITTFGVGELSACNAIAGAYSESVPIIHLVGGPKSMMQRQHKLMHHTLLDGNFDTFKKVYEQITCYAAAITPENAGVEIPNAIAKARETKKPVYLTIPTDVVTANMMSRAEHPQRKKTDRASLKEAVRMIRARLEVAEHPVLLPDVYAMHYGLGQQVEELAEKMNIPMVTMMMGKGVCNENLPNYAGFYCGKLSSDGAARQLVESSDCVLAFGAVWNDYNTGLFTDQINPLAVINVMPDHVQIGKTVYPNIIIDDLVDAFPADGHSWTLPQQSPFPFDSQDATDDALTAKNYYPQFQAMLRKRDIVVADAGTFAWGMAEVRLKKEVTYIAQGGWGAIGYGLPAAFGACVANPNRRVLLFTGEGSLQINVQELSSMLDNGCKPIIFVLNNKGYTIEKYINTVDNTEYNNIPNWDYHKLSEVFKQDAFTVQVRTNNELRQAIADAEKKCAKQLCIIEMITDPMDAPKIIHKMHQTVLEMENKSEGLLTLFTGKERI</sequence>
<feature type="domain" description="Thiamine pyrophosphate enzyme N-terminal TPP-binding" evidence="15">
    <location>
        <begin position="1"/>
        <end position="110"/>
    </location>
</feature>
<dbReference type="GO" id="GO:0000949">
    <property type="term" value="P:aromatic amino acid family catabolic process to alcohol via Ehrlich pathway"/>
    <property type="evidence" value="ECO:0007669"/>
    <property type="project" value="TreeGrafter"/>
</dbReference>
<dbReference type="InterPro" id="IPR047214">
    <property type="entry name" value="TPP_PDC_IPDC"/>
</dbReference>
<dbReference type="SUPFAM" id="SSF52467">
    <property type="entry name" value="DHS-like NAD/FAD-binding domain"/>
    <property type="match status" value="1"/>
</dbReference>
<comment type="cofactor">
    <cofactor evidence="11">
        <name>Mg(2+)</name>
        <dbReference type="ChEBI" id="CHEBI:18420"/>
    </cofactor>
    <text evidence="11">Binds 1 Mg(2+) per subunit.</text>
</comment>
<dbReference type="Gene3D" id="3.40.50.1220">
    <property type="entry name" value="TPP-binding domain"/>
    <property type="match status" value="1"/>
</dbReference>
<dbReference type="InterPro" id="IPR012000">
    <property type="entry name" value="Thiamin_PyroP_enz_cen_dom"/>
</dbReference>
<evidence type="ECO:0000256" key="12">
    <source>
        <dbReference type="RuleBase" id="RU362132"/>
    </source>
</evidence>
<dbReference type="Pfam" id="PF02775">
    <property type="entry name" value="TPP_enzyme_C"/>
    <property type="match status" value="1"/>
</dbReference>
<feature type="binding site" evidence="11">
    <location>
        <position position="455"/>
    </location>
    <ligand>
        <name>Mg(2+)</name>
        <dbReference type="ChEBI" id="CHEBI:18420"/>
    </ligand>
</feature>
<comment type="caution">
    <text evidence="16">The sequence shown here is derived from an EMBL/GenBank/DDBJ whole genome shotgun (WGS) entry which is preliminary data.</text>
</comment>
<feature type="domain" description="Thiamine pyrophosphate enzyme central" evidence="13">
    <location>
        <begin position="197"/>
        <end position="317"/>
    </location>
</feature>
<accession>A0A0U1QQ27</accession>